<dbReference type="OrthoDB" id="327281at2157"/>
<evidence type="ECO:0000256" key="6">
    <source>
        <dbReference type="SAM" id="Phobius"/>
    </source>
</evidence>
<evidence type="ECO:0000256" key="2">
    <source>
        <dbReference type="ARBA" id="ARBA00022692"/>
    </source>
</evidence>
<evidence type="ECO:0000256" key="1">
    <source>
        <dbReference type="ARBA" id="ARBA00004127"/>
    </source>
</evidence>
<evidence type="ECO:0000259" key="7">
    <source>
        <dbReference type="SMART" id="SM00752"/>
    </source>
</evidence>
<dbReference type="InterPro" id="IPR011020">
    <property type="entry name" value="HTTM-like"/>
</dbReference>
<dbReference type="Pfam" id="PF05090">
    <property type="entry name" value="HTTM"/>
    <property type="match status" value="1"/>
</dbReference>
<feature type="transmembrane region" description="Helical" evidence="6">
    <location>
        <begin position="346"/>
        <end position="365"/>
    </location>
</feature>
<evidence type="ECO:0000256" key="5">
    <source>
        <dbReference type="SAM" id="MobiDB-lite"/>
    </source>
</evidence>
<name>A0A1H1BSQ4_NATTX</name>
<keyword evidence="2 6" id="KW-0812">Transmembrane</keyword>
<gene>
    <name evidence="8" type="ORF">SAMN04489842_1139</name>
</gene>
<dbReference type="Proteomes" id="UP000198848">
    <property type="component" value="Unassembled WGS sequence"/>
</dbReference>
<evidence type="ECO:0000256" key="4">
    <source>
        <dbReference type="ARBA" id="ARBA00023136"/>
    </source>
</evidence>
<evidence type="ECO:0000313" key="9">
    <source>
        <dbReference type="Proteomes" id="UP000198848"/>
    </source>
</evidence>
<feature type="transmembrane region" description="Helical" evidence="6">
    <location>
        <begin position="261"/>
        <end position="294"/>
    </location>
</feature>
<evidence type="ECO:0000256" key="3">
    <source>
        <dbReference type="ARBA" id="ARBA00022989"/>
    </source>
</evidence>
<feature type="transmembrane region" description="Helical" evidence="6">
    <location>
        <begin position="175"/>
        <end position="193"/>
    </location>
</feature>
<feature type="transmembrane region" description="Helical" evidence="6">
    <location>
        <begin position="135"/>
        <end position="154"/>
    </location>
</feature>
<keyword evidence="3 6" id="KW-1133">Transmembrane helix</keyword>
<dbReference type="PANTHER" id="PTHR39535:SF2">
    <property type="entry name" value="HTTM DOMAIN-CONTAINING PROTEIN"/>
    <property type="match status" value="1"/>
</dbReference>
<feature type="transmembrane region" description="Helical" evidence="6">
    <location>
        <begin position="233"/>
        <end position="254"/>
    </location>
</feature>
<sequence>MGKISRRLTVLSARIRERLANPTYLASASVRIDTRSLAAFRIAAGLLIVADVLLRARNFRFMYTEEGAVPQSLAMEASADGAFSVYYFTTSSTAIAALFVLTALVGIQLAIGYRTRIATVVAFLLVISLDHHNPLVLSYADVLFRFLLFWAIFLPLGERWSIDAVHADGPSRDGVTSVASAAILAQIVFMYFLNGYHKTESDLWISGEATPLIMGLDNTTFLLGDFMRNFPTMLQYGGLTWYYMLLFSWLLVLLGGRARTALVAMFVGGHASFAITVRIGAFPYVAIAGLLLFLQAGFWEDVKTIARYASIERLRPVDARGSLERLARSVPVFQLSTPVPGWFTRSVYGVALAIAVVSVLIVPALTHMPLAEFVDEEDGPADRIEQRAEIVGVDQPDWSVFAPHPRTSDQYYVFPAQTQDGGQFDVYNDRELTYDRPYEELQKQFDTYRERFYMSSVRSSDTVAASLAEHLCSNWGADRNATITHVNVYYVVEDVTLESIDDPTDRDRDKERVYEHGCGDHEPREIAPPE</sequence>
<dbReference type="STRING" id="1095778.SAMN04489842_1139"/>
<dbReference type="AlphaFoldDB" id="A0A1H1BSQ4"/>
<dbReference type="PANTHER" id="PTHR39535">
    <property type="entry name" value="SPORULATION-DELAYING PROTEIN SDPB"/>
    <property type="match status" value="1"/>
</dbReference>
<dbReference type="GO" id="GO:0012505">
    <property type="term" value="C:endomembrane system"/>
    <property type="evidence" value="ECO:0007669"/>
    <property type="project" value="UniProtKB-SubCell"/>
</dbReference>
<feature type="region of interest" description="Disordered" evidence="5">
    <location>
        <begin position="501"/>
        <end position="530"/>
    </location>
</feature>
<reference evidence="9" key="1">
    <citation type="submission" date="2016-10" db="EMBL/GenBank/DDBJ databases">
        <authorList>
            <person name="Varghese N."/>
            <person name="Submissions S."/>
        </authorList>
    </citation>
    <scope>NUCLEOTIDE SEQUENCE [LARGE SCALE GENOMIC DNA]</scope>
    <source>
        <strain evidence="9">DSM 24767</strain>
    </source>
</reference>
<proteinExistence type="predicted"/>
<organism evidence="8 9">
    <name type="scientific">Natronobacterium texcoconense</name>
    <dbReference type="NCBI Taxonomy" id="1095778"/>
    <lineage>
        <taxon>Archaea</taxon>
        <taxon>Methanobacteriati</taxon>
        <taxon>Methanobacteriota</taxon>
        <taxon>Stenosarchaea group</taxon>
        <taxon>Halobacteria</taxon>
        <taxon>Halobacteriales</taxon>
        <taxon>Natrialbaceae</taxon>
        <taxon>Natronobacterium</taxon>
    </lineage>
</organism>
<dbReference type="RefSeq" id="WP_090378558.1">
    <property type="nucleotide sequence ID" value="NZ_FNLC01000001.1"/>
</dbReference>
<evidence type="ECO:0000313" key="8">
    <source>
        <dbReference type="EMBL" id="SDQ54939.1"/>
    </source>
</evidence>
<keyword evidence="9" id="KW-1185">Reference proteome</keyword>
<protein>
    <submittedName>
        <fullName evidence="8">Vitamin K-dependent gamma-carboxylase</fullName>
    </submittedName>
</protein>
<keyword evidence="4 6" id="KW-0472">Membrane</keyword>
<accession>A0A1H1BSQ4</accession>
<comment type="subcellular location">
    <subcellularLocation>
        <location evidence="1">Endomembrane system</location>
        <topology evidence="1">Multi-pass membrane protein</topology>
    </subcellularLocation>
</comment>
<dbReference type="EMBL" id="FNLC01000001">
    <property type="protein sequence ID" value="SDQ54939.1"/>
    <property type="molecule type" value="Genomic_DNA"/>
</dbReference>
<dbReference type="InterPro" id="IPR053934">
    <property type="entry name" value="HTTM_dom"/>
</dbReference>
<dbReference type="SMART" id="SM00752">
    <property type="entry name" value="HTTM"/>
    <property type="match status" value="1"/>
</dbReference>
<feature type="compositionally biased region" description="Basic and acidic residues" evidence="5">
    <location>
        <begin position="503"/>
        <end position="530"/>
    </location>
</feature>
<dbReference type="InterPro" id="IPR052964">
    <property type="entry name" value="Sporulation_signal_mat"/>
</dbReference>
<feature type="transmembrane region" description="Helical" evidence="6">
    <location>
        <begin position="38"/>
        <end position="56"/>
    </location>
</feature>
<feature type="transmembrane region" description="Helical" evidence="6">
    <location>
        <begin position="85"/>
        <end position="106"/>
    </location>
</feature>
<feature type="domain" description="HTTM-like" evidence="7">
    <location>
        <begin position="29"/>
        <end position="298"/>
    </location>
</feature>